<reference evidence="1 2" key="1">
    <citation type="journal article" date="2015" name="Parasit. Vectors">
        <title>Draft genome of the scabies mite.</title>
        <authorList>
            <person name="Rider S.D.Jr."/>
            <person name="Morgan M.S."/>
            <person name="Arlian L.G."/>
        </authorList>
    </citation>
    <scope>NUCLEOTIDE SEQUENCE [LARGE SCALE GENOMIC DNA]</scope>
    <source>
        <strain evidence="1">Arlian Lab</strain>
    </source>
</reference>
<dbReference type="Proteomes" id="UP000616769">
    <property type="component" value="Unassembled WGS sequence"/>
</dbReference>
<dbReference type="VEuPathDB" id="VectorBase:SSCA009463"/>
<proteinExistence type="predicted"/>
<accession>A0A132AGR8</accession>
<dbReference type="AlphaFoldDB" id="A0A132AGR8"/>
<organism evidence="1 2">
    <name type="scientific">Sarcoptes scabiei</name>
    <name type="common">Itch mite</name>
    <name type="synonym">Acarus scabiei</name>
    <dbReference type="NCBI Taxonomy" id="52283"/>
    <lineage>
        <taxon>Eukaryota</taxon>
        <taxon>Metazoa</taxon>
        <taxon>Ecdysozoa</taxon>
        <taxon>Arthropoda</taxon>
        <taxon>Chelicerata</taxon>
        <taxon>Arachnida</taxon>
        <taxon>Acari</taxon>
        <taxon>Acariformes</taxon>
        <taxon>Sarcoptiformes</taxon>
        <taxon>Astigmata</taxon>
        <taxon>Psoroptidia</taxon>
        <taxon>Sarcoptoidea</taxon>
        <taxon>Sarcoptidae</taxon>
        <taxon>Sarcoptinae</taxon>
        <taxon>Sarcoptes</taxon>
    </lineage>
</organism>
<evidence type="ECO:0000313" key="2">
    <source>
        <dbReference type="Proteomes" id="UP000616769"/>
    </source>
</evidence>
<dbReference type="EMBL" id="JXLN01013858">
    <property type="protein sequence ID" value="KPM09640.1"/>
    <property type="molecule type" value="Genomic_DNA"/>
</dbReference>
<gene>
    <name evidence="1" type="ORF">QR98_0081810</name>
</gene>
<name>A0A132AGR8_SARSC</name>
<protein>
    <submittedName>
        <fullName evidence="1">Uncharacterized protein</fullName>
    </submittedName>
</protein>
<comment type="caution">
    <text evidence="1">The sequence shown here is derived from an EMBL/GenBank/DDBJ whole genome shotgun (WGS) entry which is preliminary data.</text>
</comment>
<evidence type="ECO:0000313" key="1">
    <source>
        <dbReference type="EMBL" id="KPM09640.1"/>
    </source>
</evidence>
<sequence>MATDSVHSKGIDHNPLNHGLVQIESNLESYISCGIVQKLTKDDNRTPNSNVLCIDIYHQIQHNLFRYRTAPQCSQCCNDHEVESQLRRLMLIDP</sequence>